<name>A0A2T5LL89_9EURO</name>
<evidence type="ECO:0000256" key="9">
    <source>
        <dbReference type="ARBA" id="ARBA00037924"/>
    </source>
</evidence>
<dbReference type="InterPro" id="IPR000073">
    <property type="entry name" value="AB_hydrolase_1"/>
</dbReference>
<reference evidence="13 14" key="1">
    <citation type="journal article" date="2018" name="Proc. Natl. Acad. Sci. U.S.A.">
        <title>Linking secondary metabolites to gene clusters through genome sequencing of six diverse Aspergillus species.</title>
        <authorList>
            <person name="Kaerboelling I."/>
            <person name="Vesth T.C."/>
            <person name="Frisvad J.C."/>
            <person name="Nybo J.L."/>
            <person name="Theobald S."/>
            <person name="Kuo A."/>
            <person name="Bowyer P."/>
            <person name="Matsuda Y."/>
            <person name="Mondo S."/>
            <person name="Lyhne E.K."/>
            <person name="Kogle M.E."/>
            <person name="Clum A."/>
            <person name="Lipzen A."/>
            <person name="Salamov A."/>
            <person name="Ngan C.Y."/>
            <person name="Daum C."/>
            <person name="Chiniquy J."/>
            <person name="Barry K."/>
            <person name="LaButti K."/>
            <person name="Haridas S."/>
            <person name="Simmons B.A."/>
            <person name="Magnuson J.K."/>
            <person name="Mortensen U.H."/>
            <person name="Larsen T.O."/>
            <person name="Grigoriev I.V."/>
            <person name="Baker S.E."/>
            <person name="Andersen M.R."/>
        </authorList>
    </citation>
    <scope>NUCLEOTIDE SEQUENCE [LARGE SCALE GENOMIC DNA]</scope>
    <source>
        <strain evidence="13 14">IBT 24754</strain>
    </source>
</reference>
<evidence type="ECO:0000259" key="12">
    <source>
        <dbReference type="Pfam" id="PF02803"/>
    </source>
</evidence>
<dbReference type="InterPro" id="IPR020617">
    <property type="entry name" value="Thiolase_C"/>
</dbReference>
<accession>A0A2T5LL89</accession>
<dbReference type="OrthoDB" id="2851338at2759"/>
<comment type="similarity">
    <text evidence="2">Belongs to the thiolase-like superfamily. Thiolase family.</text>
</comment>
<dbReference type="GO" id="GO:0046872">
    <property type="term" value="F:metal ion binding"/>
    <property type="evidence" value="ECO:0007669"/>
    <property type="project" value="UniProtKB-KW"/>
</dbReference>
<evidence type="ECO:0000256" key="5">
    <source>
        <dbReference type="ARBA" id="ARBA00022679"/>
    </source>
</evidence>
<dbReference type="InterPro" id="IPR029058">
    <property type="entry name" value="AB_hydrolase_fold"/>
</dbReference>
<dbReference type="Pfam" id="PF00108">
    <property type="entry name" value="Thiolase_N"/>
    <property type="match status" value="1"/>
</dbReference>
<comment type="subunit">
    <text evidence="3">Homotetramer.</text>
</comment>
<evidence type="ECO:0000256" key="6">
    <source>
        <dbReference type="ARBA" id="ARBA00022723"/>
    </source>
</evidence>
<sequence>MAFTVSTGLTARVFTKRAALSASRHYPRPFSVARPVLKEIQDAYILSAARTPTAKFNGSFVSVSAPQLGAVAIKSAVEKSGVPVEKITDVYMGNVLQGSVGQAPARQASIFAGLSPTVESVTVNKVCASGLKAVALAAQNIQLGLAEAQIAGGMENMSRVPYYLPRSSQLPPFGEIKLEDGLIKDGLWDVYNQFHMGICAETTAKKYEISREAQDAYAISSYQRAQQAWSENKFAEEIAPVTVKSKKGEAVIERDEGYENLRVDKLKSLKPAFLRDGTGTVTAGNASTMNDGASALVLGSKDIAREFGAGKRALARIVSSADAAIDPVDFPVAPAKAVPIALERAGITKEQVAVWEFNEAFAAVIEANKKILGLHTARVNPLGGAISLGHALGSSGSRILVTLLHQLQPGEYGPRPSLPAAQFHDWYNSEHGPLRLRLPFVTNGFRYRAVDALEPEWVALYDITDMVELTREPYLALRGDGIKTAREKAIMAQIDVGRKLYDLLQDEKAADYQPLENMPDTSAPGHVLISNTTTLPADPAKEDELKRWYKEEHIGRLARVSGWRRSRVYVTAAIDPTAPREFLALHEFSPQNGLGSPEHQASTDTPWRQRISEMITRKTRRVYNWAYTFGPAPRELSTNSIITAPWSSNDGRTRTLPSATGPAAVESFITTPDGVDIPYRLEGSADPHSPVIVLSNSILVDYTIWDDFVSGFLGQPQNQKFRILRYLTRGRLSHCGEAPITIDLLASDIIALLDALRIPKAILIGVSLGGVTVLNTSLLHPERVNRFIACDTNSAAPESNRKAWTDRAALAESEGAVAPESHDPIIGERLAEATTRRWLVPESYETQPQVAARVKAAVRANSLVGFQRALRALCAYDVRERMARATVPGLFVAGEGDGVLPKTMLQMAADLKGHAELRIVPKAGHLPMVEQPAAFIEVINDFIQ</sequence>
<keyword evidence="6" id="KW-0479">Metal-binding</keyword>
<dbReference type="PROSITE" id="PS00098">
    <property type="entry name" value="THIOLASE_1"/>
    <property type="match status" value="1"/>
</dbReference>
<dbReference type="GO" id="GO:0003985">
    <property type="term" value="F:acetyl-CoA C-acetyltransferase activity"/>
    <property type="evidence" value="ECO:0007669"/>
    <property type="project" value="UniProtKB-EC"/>
</dbReference>
<evidence type="ECO:0000256" key="1">
    <source>
        <dbReference type="ARBA" id="ARBA00001958"/>
    </source>
</evidence>
<keyword evidence="7" id="KW-0630">Potassium</keyword>
<evidence type="ECO:0000256" key="8">
    <source>
        <dbReference type="ARBA" id="ARBA00023315"/>
    </source>
</evidence>
<dbReference type="InterPro" id="IPR020615">
    <property type="entry name" value="Thiolase_acyl_enz_int_AS"/>
</dbReference>
<proteinExistence type="inferred from homology"/>
<dbReference type="SUPFAM" id="SSF53901">
    <property type="entry name" value="Thiolase-like"/>
    <property type="match status" value="2"/>
</dbReference>
<dbReference type="CDD" id="cd00751">
    <property type="entry name" value="thiolase"/>
    <property type="match status" value="1"/>
</dbReference>
<dbReference type="Proteomes" id="UP000244073">
    <property type="component" value="Unassembled WGS sequence"/>
</dbReference>
<keyword evidence="5" id="KW-0808">Transferase</keyword>
<dbReference type="AlphaFoldDB" id="A0A2T5LL89"/>
<dbReference type="GO" id="GO:0006635">
    <property type="term" value="P:fatty acid beta-oxidation"/>
    <property type="evidence" value="ECO:0007669"/>
    <property type="project" value="TreeGrafter"/>
</dbReference>
<dbReference type="FunFam" id="3.40.47.10:FF:000007">
    <property type="entry name" value="acetyl-CoA acetyltransferase, mitochondrial"/>
    <property type="match status" value="1"/>
</dbReference>
<keyword evidence="8" id="KW-0012">Acyltransferase</keyword>
<feature type="domain" description="Thiolase N-terminal" evidence="10">
    <location>
        <begin position="44"/>
        <end position="301"/>
    </location>
</feature>
<protein>
    <recommendedName>
        <fullName evidence="4">acetyl-CoA C-acetyltransferase</fullName>
        <ecNumber evidence="4">2.3.1.9</ecNumber>
    </recommendedName>
</protein>
<dbReference type="Gene3D" id="3.40.50.1820">
    <property type="entry name" value="alpha/beta hydrolase"/>
    <property type="match status" value="1"/>
</dbReference>
<dbReference type="InterPro" id="IPR002155">
    <property type="entry name" value="Thiolase"/>
</dbReference>
<dbReference type="PANTHER" id="PTHR18919">
    <property type="entry name" value="ACETYL-COA C-ACYLTRANSFERASE"/>
    <property type="match status" value="1"/>
</dbReference>
<evidence type="ECO:0000256" key="7">
    <source>
        <dbReference type="ARBA" id="ARBA00022958"/>
    </source>
</evidence>
<dbReference type="InterPro" id="IPR020616">
    <property type="entry name" value="Thiolase_N"/>
</dbReference>
<evidence type="ECO:0000256" key="2">
    <source>
        <dbReference type="ARBA" id="ARBA00010982"/>
    </source>
</evidence>
<dbReference type="SUPFAM" id="SSF53474">
    <property type="entry name" value="alpha/beta-Hydrolases"/>
    <property type="match status" value="1"/>
</dbReference>
<evidence type="ECO:0000313" key="13">
    <source>
        <dbReference type="EMBL" id="PTU17035.1"/>
    </source>
</evidence>
<comment type="caution">
    <text evidence="13">The sequence shown here is derived from an EMBL/GenBank/DDBJ whole genome shotgun (WGS) entry which is preliminary data.</text>
</comment>
<gene>
    <name evidence="13" type="ORF">P175DRAFT_0512535</name>
</gene>
<dbReference type="EMBL" id="MSFN02000012">
    <property type="protein sequence ID" value="PTU17035.1"/>
    <property type="molecule type" value="Genomic_DNA"/>
</dbReference>
<organism evidence="13 14">
    <name type="scientific">Aspergillus ochraceoroseus IBT 24754</name>
    <dbReference type="NCBI Taxonomy" id="1392256"/>
    <lineage>
        <taxon>Eukaryota</taxon>
        <taxon>Fungi</taxon>
        <taxon>Dikarya</taxon>
        <taxon>Ascomycota</taxon>
        <taxon>Pezizomycotina</taxon>
        <taxon>Eurotiomycetes</taxon>
        <taxon>Eurotiomycetidae</taxon>
        <taxon>Eurotiales</taxon>
        <taxon>Aspergillaceae</taxon>
        <taxon>Aspergillus</taxon>
        <taxon>Aspergillus subgen. Nidulantes</taxon>
    </lineage>
</organism>
<dbReference type="Pfam" id="PF02803">
    <property type="entry name" value="Thiolase_C"/>
    <property type="match status" value="1"/>
</dbReference>
<comment type="pathway">
    <text evidence="9">Metabolic intermediate biosynthesis; (R)-mevalonate biosynthesis; (R)-mevalonate from acetyl-CoA: step 1/3.</text>
</comment>
<dbReference type="VEuPathDB" id="FungiDB:P175DRAFT_0512535"/>
<dbReference type="GO" id="GO:0005739">
    <property type="term" value="C:mitochondrion"/>
    <property type="evidence" value="ECO:0007669"/>
    <property type="project" value="TreeGrafter"/>
</dbReference>
<dbReference type="Pfam" id="PF00561">
    <property type="entry name" value="Abhydrolase_1"/>
    <property type="match status" value="1"/>
</dbReference>
<dbReference type="PANTHER" id="PTHR18919:SF156">
    <property type="entry name" value="ACETYL-COA ACETYLTRANSFERASE, MITOCHONDRIAL"/>
    <property type="match status" value="1"/>
</dbReference>
<dbReference type="Gene3D" id="3.40.47.10">
    <property type="match status" value="1"/>
</dbReference>
<dbReference type="GeneID" id="63815568"/>
<dbReference type="InterPro" id="IPR016039">
    <property type="entry name" value="Thiolase-like"/>
</dbReference>
<evidence type="ECO:0000256" key="3">
    <source>
        <dbReference type="ARBA" id="ARBA00011881"/>
    </source>
</evidence>
<evidence type="ECO:0000259" key="11">
    <source>
        <dbReference type="Pfam" id="PF00561"/>
    </source>
</evidence>
<evidence type="ECO:0000313" key="14">
    <source>
        <dbReference type="Proteomes" id="UP000244073"/>
    </source>
</evidence>
<evidence type="ECO:0000259" key="10">
    <source>
        <dbReference type="Pfam" id="PF00108"/>
    </source>
</evidence>
<feature type="domain" description="Thiolase C-terminal" evidence="12">
    <location>
        <begin position="312"/>
        <end position="409"/>
    </location>
</feature>
<comment type="cofactor">
    <cofactor evidence="1">
        <name>K(+)</name>
        <dbReference type="ChEBI" id="CHEBI:29103"/>
    </cofactor>
</comment>
<dbReference type="RefSeq" id="XP_040748427.1">
    <property type="nucleotide sequence ID" value="XM_040898686.1"/>
</dbReference>
<dbReference type="NCBIfam" id="TIGR01930">
    <property type="entry name" value="AcCoA-C-Actrans"/>
    <property type="match status" value="1"/>
</dbReference>
<dbReference type="EC" id="2.3.1.9" evidence="4"/>
<feature type="domain" description="AB hydrolase-1" evidence="11">
    <location>
        <begin position="745"/>
        <end position="931"/>
    </location>
</feature>
<evidence type="ECO:0000256" key="4">
    <source>
        <dbReference type="ARBA" id="ARBA00012705"/>
    </source>
</evidence>